<dbReference type="InterPro" id="IPR047817">
    <property type="entry name" value="ABC2_TM_bact-type"/>
</dbReference>
<accession>A0A6M1PP69</accession>
<feature type="transmembrane region" description="Helical" evidence="9">
    <location>
        <begin position="328"/>
        <end position="348"/>
    </location>
</feature>
<comment type="similarity">
    <text evidence="2">Belongs to the ABC-2 integral membrane protein family.</text>
</comment>
<evidence type="ECO:0000256" key="9">
    <source>
        <dbReference type="SAM" id="Phobius"/>
    </source>
</evidence>
<evidence type="ECO:0000256" key="2">
    <source>
        <dbReference type="ARBA" id="ARBA00007783"/>
    </source>
</evidence>
<feature type="transmembrane region" description="Helical" evidence="9">
    <location>
        <begin position="388"/>
        <end position="406"/>
    </location>
</feature>
<feature type="transmembrane region" description="Helical" evidence="9">
    <location>
        <begin position="262"/>
        <end position="286"/>
    </location>
</feature>
<keyword evidence="5 9" id="KW-0812">Transmembrane</keyword>
<evidence type="ECO:0000313" key="12">
    <source>
        <dbReference type="Proteomes" id="UP000480151"/>
    </source>
</evidence>
<dbReference type="PROSITE" id="PS51012">
    <property type="entry name" value="ABC_TM2"/>
    <property type="match status" value="1"/>
</dbReference>
<keyword evidence="7 9" id="KW-0472">Membrane</keyword>
<keyword evidence="4" id="KW-1003">Cell membrane</keyword>
<dbReference type="Gene3D" id="3.40.190.10">
    <property type="entry name" value="Periplasmic binding protein-like II"/>
    <property type="match status" value="1"/>
</dbReference>
<dbReference type="EMBL" id="JAAKGU010000006">
    <property type="protein sequence ID" value="NGM83603.1"/>
    <property type="molecule type" value="Genomic_DNA"/>
</dbReference>
<feature type="region of interest" description="Disordered" evidence="8">
    <location>
        <begin position="124"/>
        <end position="146"/>
    </location>
</feature>
<keyword evidence="12" id="KW-1185">Reference proteome</keyword>
<dbReference type="RefSeq" id="WP_165099300.1">
    <property type="nucleotide sequence ID" value="NZ_JAAKGU010000006.1"/>
</dbReference>
<dbReference type="PANTHER" id="PTHR30294">
    <property type="entry name" value="MEMBRANE COMPONENT OF ABC TRANSPORTER YHHJ-RELATED"/>
    <property type="match status" value="1"/>
</dbReference>
<keyword evidence="6 9" id="KW-1133">Transmembrane helix</keyword>
<keyword evidence="3" id="KW-0813">Transport</keyword>
<protein>
    <submittedName>
        <fullName evidence="11">ABC transporter permease</fullName>
    </submittedName>
</protein>
<evidence type="ECO:0000256" key="4">
    <source>
        <dbReference type="ARBA" id="ARBA00022475"/>
    </source>
</evidence>
<evidence type="ECO:0000313" key="11">
    <source>
        <dbReference type="EMBL" id="NGM83603.1"/>
    </source>
</evidence>
<evidence type="ECO:0000256" key="6">
    <source>
        <dbReference type="ARBA" id="ARBA00022989"/>
    </source>
</evidence>
<evidence type="ECO:0000259" key="10">
    <source>
        <dbReference type="PROSITE" id="PS51012"/>
    </source>
</evidence>
<dbReference type="Proteomes" id="UP000480151">
    <property type="component" value="Unassembled WGS sequence"/>
</dbReference>
<evidence type="ECO:0000256" key="8">
    <source>
        <dbReference type="SAM" id="MobiDB-lite"/>
    </source>
</evidence>
<proteinExistence type="inferred from homology"/>
<comment type="subcellular location">
    <subcellularLocation>
        <location evidence="1">Cell membrane</location>
        <topology evidence="1">Multi-pass membrane protein</topology>
    </subcellularLocation>
</comment>
<name>A0A6M1PP69_9BACL</name>
<evidence type="ECO:0000256" key="7">
    <source>
        <dbReference type="ARBA" id="ARBA00023136"/>
    </source>
</evidence>
<evidence type="ECO:0000256" key="1">
    <source>
        <dbReference type="ARBA" id="ARBA00004651"/>
    </source>
</evidence>
<gene>
    <name evidence="11" type="ORF">G5B47_14370</name>
</gene>
<evidence type="ECO:0000256" key="3">
    <source>
        <dbReference type="ARBA" id="ARBA00022448"/>
    </source>
</evidence>
<organism evidence="11 12">
    <name type="scientific">Paenibacillus apii</name>
    <dbReference type="NCBI Taxonomy" id="1850370"/>
    <lineage>
        <taxon>Bacteria</taxon>
        <taxon>Bacillati</taxon>
        <taxon>Bacillota</taxon>
        <taxon>Bacilli</taxon>
        <taxon>Bacillales</taxon>
        <taxon>Paenibacillaceae</taxon>
        <taxon>Paenibacillus</taxon>
    </lineage>
</organism>
<evidence type="ECO:0000256" key="5">
    <source>
        <dbReference type="ARBA" id="ARBA00022692"/>
    </source>
</evidence>
<dbReference type="SUPFAM" id="SSF53850">
    <property type="entry name" value="Periplasmic binding protein-like II"/>
    <property type="match status" value="1"/>
</dbReference>
<dbReference type="Pfam" id="PF12698">
    <property type="entry name" value="ABC2_membrane_3"/>
    <property type="match status" value="1"/>
</dbReference>
<dbReference type="InterPro" id="IPR013525">
    <property type="entry name" value="ABC2_TM"/>
</dbReference>
<feature type="transmembrane region" description="Helical" evidence="9">
    <location>
        <begin position="298"/>
        <end position="321"/>
    </location>
</feature>
<dbReference type="GO" id="GO:0005886">
    <property type="term" value="C:plasma membrane"/>
    <property type="evidence" value="ECO:0007669"/>
    <property type="project" value="UniProtKB-SubCell"/>
</dbReference>
<feature type="domain" description="ABC transmembrane type-2" evidence="10">
    <location>
        <begin position="185"/>
        <end position="409"/>
    </location>
</feature>
<dbReference type="GO" id="GO:0140359">
    <property type="term" value="F:ABC-type transporter activity"/>
    <property type="evidence" value="ECO:0007669"/>
    <property type="project" value="InterPro"/>
</dbReference>
<sequence length="412" mass="44761">MRIRALTLRILRQFIHDKRTMALMFAAPLLVLSLMSLVFGGNAYKPNIGLSGQAAVLSEALAKHDAKVVKYDSEEDGVQALKNGTIDAMITAGSGAPKVILEGSNPTANRAVMQALEQATRDLGATGPAQAQGQKPQGQQAQGQQALGQQVQGQQAQGQLAQGQQAQGQQAQGQQVQGQQTQGQQTQGQQALGQQVQPAVQPQVSYLYGSADMKTIDRFGPIMIGVFVFFFVFLIAGVSFLRERTTGTLERLLATPLKRWEIVIGYVIGFGIFTVFQALLISWFSIQVLGIMMAGSFGYVLLITLLLSMTALTLGTLLSAFAGNELQMIQFIPLVIVPQIFLSGLFPLDTLPLWLQRIGYATPLYYGAQGMMDVMIRGKGWTAIETDVVVLIAFSLLFMILNVLALRKHRKM</sequence>
<feature type="transmembrane region" description="Helical" evidence="9">
    <location>
        <begin position="219"/>
        <end position="241"/>
    </location>
</feature>
<dbReference type="InterPro" id="IPR051449">
    <property type="entry name" value="ABC-2_transporter_component"/>
</dbReference>
<comment type="caution">
    <text evidence="11">The sequence shown here is derived from an EMBL/GenBank/DDBJ whole genome shotgun (WGS) entry which is preliminary data.</text>
</comment>
<dbReference type="AlphaFoldDB" id="A0A6M1PP69"/>
<dbReference type="PANTHER" id="PTHR30294:SF38">
    <property type="entry name" value="TRANSPORT PERMEASE PROTEIN"/>
    <property type="match status" value="1"/>
</dbReference>
<reference evidence="11 12" key="1">
    <citation type="submission" date="2020-02" db="EMBL/GenBank/DDBJ databases">
        <authorList>
            <person name="Gao J."/>
            <person name="Sun J."/>
        </authorList>
    </citation>
    <scope>NUCLEOTIDE SEQUENCE [LARGE SCALE GENOMIC DNA]</scope>
    <source>
        <strain evidence="11 12">7124</strain>
    </source>
</reference>